<dbReference type="CDD" id="cd18186">
    <property type="entry name" value="BTB_POZ_ZBTB_KLHL-like"/>
    <property type="match status" value="2"/>
</dbReference>
<dbReference type="InterPro" id="IPR000210">
    <property type="entry name" value="BTB/POZ_dom"/>
</dbReference>
<evidence type="ECO:0000256" key="2">
    <source>
        <dbReference type="ARBA" id="ARBA00023043"/>
    </source>
</evidence>
<dbReference type="AlphaFoldDB" id="A0A9Q0RCP0"/>
<name>A0A9Q0RCP0_ANAIG</name>
<gene>
    <name evidence="5" type="ORF">M0811_08113</name>
</gene>
<dbReference type="Gene3D" id="3.30.710.10">
    <property type="entry name" value="Potassium Channel Kv1.1, Chain A"/>
    <property type="match status" value="2"/>
</dbReference>
<accession>A0A9Q0RCP0</accession>
<feature type="domain" description="BTB" evidence="4">
    <location>
        <begin position="583"/>
        <end position="652"/>
    </location>
</feature>
<evidence type="ECO:0000313" key="5">
    <source>
        <dbReference type="EMBL" id="KAJ5074758.1"/>
    </source>
</evidence>
<evidence type="ECO:0000256" key="3">
    <source>
        <dbReference type="PROSITE-ProRule" id="PRU00023"/>
    </source>
</evidence>
<reference evidence="5" key="1">
    <citation type="submission" date="2022-10" db="EMBL/GenBank/DDBJ databases">
        <title>Novel sulphate-reducing endosymbionts in the free-living metamonad Anaeramoeba.</title>
        <authorList>
            <person name="Jerlstrom-Hultqvist J."/>
            <person name="Cepicka I."/>
            <person name="Gallot-Lavallee L."/>
            <person name="Salas-Leiva D."/>
            <person name="Curtis B.A."/>
            <person name="Zahonova K."/>
            <person name="Pipaliya S."/>
            <person name="Dacks J."/>
            <person name="Roger A.J."/>
        </authorList>
    </citation>
    <scope>NUCLEOTIDE SEQUENCE</scope>
    <source>
        <strain evidence="5">BMAN</strain>
    </source>
</reference>
<dbReference type="PANTHER" id="PTHR24126:SF14">
    <property type="entry name" value="ANK_REP_REGION DOMAIN-CONTAINING PROTEIN"/>
    <property type="match status" value="1"/>
</dbReference>
<dbReference type="Pfam" id="PF00651">
    <property type="entry name" value="BTB"/>
    <property type="match status" value="1"/>
</dbReference>
<dbReference type="InterPro" id="IPR011333">
    <property type="entry name" value="SKP1/BTB/POZ_sf"/>
</dbReference>
<dbReference type="Gene3D" id="1.25.40.20">
    <property type="entry name" value="Ankyrin repeat-containing domain"/>
    <property type="match status" value="3"/>
</dbReference>
<evidence type="ECO:0000256" key="1">
    <source>
        <dbReference type="ARBA" id="ARBA00022737"/>
    </source>
</evidence>
<protein>
    <submittedName>
        <fullName evidence="5">Ankyrin repeat-containing protein</fullName>
    </submittedName>
</protein>
<dbReference type="Pfam" id="PF12796">
    <property type="entry name" value="Ank_2"/>
    <property type="match status" value="3"/>
</dbReference>
<dbReference type="EMBL" id="JAPDFW010000069">
    <property type="protein sequence ID" value="KAJ5074758.1"/>
    <property type="molecule type" value="Genomic_DNA"/>
</dbReference>
<organism evidence="5 6">
    <name type="scientific">Anaeramoeba ignava</name>
    <name type="common">Anaerobic marine amoeba</name>
    <dbReference type="NCBI Taxonomy" id="1746090"/>
    <lineage>
        <taxon>Eukaryota</taxon>
        <taxon>Metamonada</taxon>
        <taxon>Anaeramoebidae</taxon>
        <taxon>Anaeramoeba</taxon>
    </lineage>
</organism>
<dbReference type="SMART" id="SM00248">
    <property type="entry name" value="ANK"/>
    <property type="match status" value="11"/>
</dbReference>
<dbReference type="PROSITE" id="PS50097">
    <property type="entry name" value="BTB"/>
    <property type="match status" value="1"/>
</dbReference>
<evidence type="ECO:0000313" key="6">
    <source>
        <dbReference type="Proteomes" id="UP001149090"/>
    </source>
</evidence>
<keyword evidence="2 3" id="KW-0040">ANK repeat</keyword>
<dbReference type="Proteomes" id="UP001149090">
    <property type="component" value="Unassembled WGS sequence"/>
</dbReference>
<evidence type="ECO:0000259" key="4">
    <source>
        <dbReference type="PROSITE" id="PS50097"/>
    </source>
</evidence>
<sequence length="687" mass="78741">MSKQFIKYLNERKEKQILDLLRRKPSLAKIKIYEIPVLMYAVSSNQSLQVIKAILDSGVDVNEVDTSNSTALFYACRYDEKLEVVRLLLERGADPKISNNESPLFYAVQHCSESFQIPQLLIDKGADSLQISISNIPLHYAVKKANDPKIIQLLVDAKSPINQLNDVSLIYIKIQNSILFLSSKLIYFFKKQNETPLFLACAADSKVDIIKVLIENGAKSNSDKGTSLLSILIKKSAPSEVVELIIENFNLNEEFTNSLPYASKFNEGTEFAVACTYSKNPELIKLLLKHGGNPNIKIKIPCVHRACKNSVDIVEVLLEKNVDLELLDQGNTAFFYAATHSIEMIDLLVSKGANINAKNGNNVLHHILSRFPANGELVEKLCSIGVDINEHNNEELTPLILCCKNNQQLPIFEILIKYSARIIDYDIQNLLKYYLEDHSTLNFEIIKLLFSHGGNFKNLENTDQRIFINSKEFEQKQYQIKEIERFFEKYEQIQQDFLDLLDEKDLSDIQIKTLNNEISAHKFILEFRLGIEVEKISEALINYEEENVKAFLEFVYSGNVLDKNYNIILGIAEKMGISIEKINKMILPFWFKEEKFPVHKWVLIARCGLFRGMFLNVKNDSSGEVNDYSQKSFESLNQFIKYLYTDKLDNSISNIIIEELSDASDFYQLNEKSDFEDQLKTIKQGMK</sequence>
<proteinExistence type="predicted"/>
<feature type="repeat" description="ANK" evidence="3">
    <location>
        <begin position="67"/>
        <end position="100"/>
    </location>
</feature>
<keyword evidence="1" id="KW-0677">Repeat</keyword>
<dbReference type="SUPFAM" id="SSF48403">
    <property type="entry name" value="Ankyrin repeat"/>
    <property type="match status" value="2"/>
</dbReference>
<dbReference type="InterPro" id="IPR002110">
    <property type="entry name" value="Ankyrin_rpt"/>
</dbReference>
<dbReference type="PANTHER" id="PTHR24126">
    <property type="entry name" value="ANKYRIN REPEAT, PH AND SEC7 DOMAIN CONTAINING PROTEIN SECG-RELATED"/>
    <property type="match status" value="1"/>
</dbReference>
<comment type="caution">
    <text evidence="5">The sequence shown here is derived from an EMBL/GenBank/DDBJ whole genome shotgun (WGS) entry which is preliminary data.</text>
</comment>
<dbReference type="SUPFAM" id="SSF54695">
    <property type="entry name" value="POZ domain"/>
    <property type="match status" value="1"/>
</dbReference>
<feature type="repeat" description="ANK" evidence="3">
    <location>
        <begin position="192"/>
        <end position="225"/>
    </location>
</feature>
<feature type="repeat" description="ANK" evidence="3">
    <location>
        <begin position="133"/>
        <end position="166"/>
    </location>
</feature>
<keyword evidence="6" id="KW-1185">Reference proteome</keyword>
<dbReference type="PROSITE" id="PS50088">
    <property type="entry name" value="ANK_REPEAT"/>
    <property type="match status" value="3"/>
</dbReference>
<dbReference type="PROSITE" id="PS50297">
    <property type="entry name" value="ANK_REP_REGION"/>
    <property type="match status" value="1"/>
</dbReference>
<dbReference type="InterPro" id="IPR036770">
    <property type="entry name" value="Ankyrin_rpt-contain_sf"/>
</dbReference>